<reference evidence="1" key="1">
    <citation type="submission" date="2020-05" db="EMBL/GenBank/DDBJ databases">
        <title>Large-scale comparative analyses of tick genomes elucidate their genetic diversity and vector capacities.</title>
        <authorList>
            <person name="Jia N."/>
            <person name="Wang J."/>
            <person name="Shi W."/>
            <person name="Du L."/>
            <person name="Sun Y."/>
            <person name="Zhan W."/>
            <person name="Jiang J."/>
            <person name="Wang Q."/>
            <person name="Zhang B."/>
            <person name="Ji P."/>
            <person name="Sakyi L.B."/>
            <person name="Cui X."/>
            <person name="Yuan T."/>
            <person name="Jiang B."/>
            <person name="Yang W."/>
            <person name="Lam T.T.-Y."/>
            <person name="Chang Q."/>
            <person name="Ding S."/>
            <person name="Wang X."/>
            <person name="Zhu J."/>
            <person name="Ruan X."/>
            <person name="Zhao L."/>
            <person name="Wei J."/>
            <person name="Que T."/>
            <person name="Du C."/>
            <person name="Cheng J."/>
            <person name="Dai P."/>
            <person name="Han X."/>
            <person name="Huang E."/>
            <person name="Gao Y."/>
            <person name="Liu J."/>
            <person name="Shao H."/>
            <person name="Ye R."/>
            <person name="Li L."/>
            <person name="Wei W."/>
            <person name="Wang X."/>
            <person name="Wang C."/>
            <person name="Yang T."/>
            <person name="Huo Q."/>
            <person name="Li W."/>
            <person name="Guo W."/>
            <person name="Chen H."/>
            <person name="Zhou L."/>
            <person name="Ni X."/>
            <person name="Tian J."/>
            <person name="Zhou Y."/>
            <person name="Sheng Y."/>
            <person name="Liu T."/>
            <person name="Pan Y."/>
            <person name="Xia L."/>
            <person name="Li J."/>
            <person name="Zhao F."/>
            <person name="Cao W."/>
        </authorList>
    </citation>
    <scope>NUCLEOTIDE SEQUENCE</scope>
    <source>
        <strain evidence="1">Dsil-2018</strain>
    </source>
</reference>
<accession>A0ACB8DST9</accession>
<sequence>MSSRPPPSTRARYCSLPSRAAGLRYRSRSEPAILFRSPRWNDASPERSNNAGSRSAGQQLATLPKKEDPGPSQRALIHKETLGLGGSESQPDVEMMSKASSLFSDPSSHTADIDLEPPQKAEAGPSAFGYPLGSLTTHECPMPSIEEKDLPQESMALGAPTPPKAGRSSSFVRGVVGEQAPADSLAIPTVRLGYLRWPDNQPTAAPSIYRDNGDLEPISECEDSKEDEEDDRSSEDDGEPAHRFRITASMAYKATFKRRAVRPGAQDDREKNWQLRLQAKEARFNLAAKRLVTDDAVILSSRAQSPDADLLSKMQKLALGQAVRNSRLTRNQKRS</sequence>
<protein>
    <submittedName>
        <fullName evidence="1">Uncharacterized protein</fullName>
    </submittedName>
</protein>
<dbReference type="EMBL" id="CM023470">
    <property type="protein sequence ID" value="KAH7977584.1"/>
    <property type="molecule type" value="Genomic_DNA"/>
</dbReference>
<gene>
    <name evidence="1" type="ORF">HPB49_002671</name>
</gene>
<proteinExistence type="predicted"/>
<organism evidence="1 2">
    <name type="scientific">Dermacentor silvarum</name>
    <name type="common">Tick</name>
    <dbReference type="NCBI Taxonomy" id="543639"/>
    <lineage>
        <taxon>Eukaryota</taxon>
        <taxon>Metazoa</taxon>
        <taxon>Ecdysozoa</taxon>
        <taxon>Arthropoda</taxon>
        <taxon>Chelicerata</taxon>
        <taxon>Arachnida</taxon>
        <taxon>Acari</taxon>
        <taxon>Parasitiformes</taxon>
        <taxon>Ixodida</taxon>
        <taxon>Ixodoidea</taxon>
        <taxon>Ixodidae</taxon>
        <taxon>Rhipicephalinae</taxon>
        <taxon>Dermacentor</taxon>
    </lineage>
</organism>
<dbReference type="Proteomes" id="UP000821865">
    <property type="component" value="Chromosome 1"/>
</dbReference>
<evidence type="ECO:0000313" key="2">
    <source>
        <dbReference type="Proteomes" id="UP000821865"/>
    </source>
</evidence>
<evidence type="ECO:0000313" key="1">
    <source>
        <dbReference type="EMBL" id="KAH7977584.1"/>
    </source>
</evidence>
<keyword evidence="2" id="KW-1185">Reference proteome</keyword>
<comment type="caution">
    <text evidence="1">The sequence shown here is derived from an EMBL/GenBank/DDBJ whole genome shotgun (WGS) entry which is preliminary data.</text>
</comment>
<name>A0ACB8DST9_DERSI</name>